<dbReference type="EMBL" id="GBXM01105819">
    <property type="protein sequence ID" value="JAH02758.1"/>
    <property type="molecule type" value="Transcribed_RNA"/>
</dbReference>
<organism evidence="1">
    <name type="scientific">Anguilla anguilla</name>
    <name type="common">European freshwater eel</name>
    <name type="synonym">Muraena anguilla</name>
    <dbReference type="NCBI Taxonomy" id="7936"/>
    <lineage>
        <taxon>Eukaryota</taxon>
        <taxon>Metazoa</taxon>
        <taxon>Chordata</taxon>
        <taxon>Craniata</taxon>
        <taxon>Vertebrata</taxon>
        <taxon>Euteleostomi</taxon>
        <taxon>Actinopterygii</taxon>
        <taxon>Neopterygii</taxon>
        <taxon>Teleostei</taxon>
        <taxon>Anguilliformes</taxon>
        <taxon>Anguillidae</taxon>
        <taxon>Anguilla</taxon>
    </lineage>
</organism>
<name>A0A0E9PG03_ANGAN</name>
<reference evidence="1" key="1">
    <citation type="submission" date="2014-11" db="EMBL/GenBank/DDBJ databases">
        <authorList>
            <person name="Amaro Gonzalez C."/>
        </authorList>
    </citation>
    <scope>NUCLEOTIDE SEQUENCE</scope>
</reference>
<protein>
    <submittedName>
        <fullName evidence="1">Uncharacterized protein</fullName>
    </submittedName>
</protein>
<accession>A0A0E9PG03</accession>
<reference evidence="1" key="2">
    <citation type="journal article" date="2015" name="Fish Shellfish Immunol.">
        <title>Early steps in the European eel (Anguilla anguilla)-Vibrio vulnificus interaction in the gills: Role of the RtxA13 toxin.</title>
        <authorList>
            <person name="Callol A."/>
            <person name="Pajuelo D."/>
            <person name="Ebbesson L."/>
            <person name="Teles M."/>
            <person name="MacKenzie S."/>
            <person name="Amaro C."/>
        </authorList>
    </citation>
    <scope>NUCLEOTIDE SEQUENCE</scope>
</reference>
<proteinExistence type="predicted"/>
<sequence>MTPYSYFGHLQKMFKCMLTDYKVLYITHNLWTSLENVQKYFYNTPLETWETF</sequence>
<evidence type="ECO:0000313" key="1">
    <source>
        <dbReference type="EMBL" id="JAH02758.1"/>
    </source>
</evidence>
<dbReference type="AlphaFoldDB" id="A0A0E9PG03"/>